<evidence type="ECO:0000256" key="4">
    <source>
        <dbReference type="ARBA" id="ARBA00022777"/>
    </source>
</evidence>
<dbReference type="InterPro" id="IPR050187">
    <property type="entry name" value="Lipid_Phosphate_FormReg"/>
</dbReference>
<gene>
    <name evidence="9" type="ORF">CEURO_LOCUS1463</name>
</gene>
<evidence type="ECO:0000256" key="1">
    <source>
        <dbReference type="ARBA" id="ARBA00004148"/>
    </source>
</evidence>
<evidence type="ECO:0000256" key="7">
    <source>
        <dbReference type="ARBA" id="ARBA00044037"/>
    </source>
</evidence>
<evidence type="ECO:0000313" key="10">
    <source>
        <dbReference type="Proteomes" id="UP001152484"/>
    </source>
</evidence>
<keyword evidence="5" id="KW-0067">ATP-binding</keyword>
<dbReference type="GO" id="GO:0008481">
    <property type="term" value="F:sphingosine kinase activity"/>
    <property type="evidence" value="ECO:0007669"/>
    <property type="project" value="UniProtKB-EC"/>
</dbReference>
<dbReference type="PANTHER" id="PTHR12358">
    <property type="entry name" value="SPHINGOSINE KINASE"/>
    <property type="match status" value="1"/>
</dbReference>
<dbReference type="Pfam" id="PF19279">
    <property type="entry name" value="YegS_C"/>
    <property type="match status" value="1"/>
</dbReference>
<dbReference type="EMBL" id="CAMAPE010000004">
    <property type="protein sequence ID" value="CAH9059758.1"/>
    <property type="molecule type" value="Genomic_DNA"/>
</dbReference>
<dbReference type="SMART" id="SM00046">
    <property type="entry name" value="DAGKc"/>
    <property type="match status" value="1"/>
</dbReference>
<reference evidence="9" key="1">
    <citation type="submission" date="2022-07" db="EMBL/GenBank/DDBJ databases">
        <authorList>
            <person name="Macas J."/>
            <person name="Novak P."/>
            <person name="Neumann P."/>
        </authorList>
    </citation>
    <scope>NUCLEOTIDE SEQUENCE</scope>
</reference>
<evidence type="ECO:0000256" key="2">
    <source>
        <dbReference type="ARBA" id="ARBA00022679"/>
    </source>
</evidence>
<keyword evidence="10" id="KW-1185">Reference proteome</keyword>
<dbReference type="InterPro" id="IPR017438">
    <property type="entry name" value="ATP-NAD_kinase_N"/>
</dbReference>
<dbReference type="GO" id="GO:0005524">
    <property type="term" value="F:ATP binding"/>
    <property type="evidence" value="ECO:0007669"/>
    <property type="project" value="UniProtKB-KW"/>
</dbReference>
<dbReference type="Pfam" id="PF00781">
    <property type="entry name" value="DAGK_cat"/>
    <property type="match status" value="1"/>
</dbReference>
<dbReference type="InterPro" id="IPR001206">
    <property type="entry name" value="Diacylglycerol_kinase_cat_dom"/>
</dbReference>
<accession>A0A9P1DYF9</accession>
<comment type="caution">
    <text evidence="9">The sequence shown here is derived from an EMBL/GenBank/DDBJ whole genome shotgun (WGS) entry which is preliminary data.</text>
</comment>
<dbReference type="PROSITE" id="PS50146">
    <property type="entry name" value="DAGK"/>
    <property type="match status" value="1"/>
</dbReference>
<keyword evidence="3" id="KW-0547">Nucleotide-binding</keyword>
<organism evidence="9 10">
    <name type="scientific">Cuscuta europaea</name>
    <name type="common">European dodder</name>
    <dbReference type="NCBI Taxonomy" id="41803"/>
    <lineage>
        <taxon>Eukaryota</taxon>
        <taxon>Viridiplantae</taxon>
        <taxon>Streptophyta</taxon>
        <taxon>Embryophyta</taxon>
        <taxon>Tracheophyta</taxon>
        <taxon>Spermatophyta</taxon>
        <taxon>Magnoliopsida</taxon>
        <taxon>eudicotyledons</taxon>
        <taxon>Gunneridae</taxon>
        <taxon>Pentapetalae</taxon>
        <taxon>asterids</taxon>
        <taxon>lamiids</taxon>
        <taxon>Solanales</taxon>
        <taxon>Convolvulaceae</taxon>
        <taxon>Cuscuteae</taxon>
        <taxon>Cuscuta</taxon>
        <taxon>Cuscuta subgen. Cuscuta</taxon>
    </lineage>
</organism>
<dbReference type="InterPro" id="IPR016064">
    <property type="entry name" value="NAD/diacylglycerol_kinase_sf"/>
</dbReference>
<dbReference type="GO" id="GO:0009705">
    <property type="term" value="C:plant-type vacuole membrane"/>
    <property type="evidence" value="ECO:0007669"/>
    <property type="project" value="UniProtKB-ARBA"/>
</dbReference>
<proteinExistence type="predicted"/>
<dbReference type="InterPro" id="IPR045540">
    <property type="entry name" value="YegS/DAGK_C"/>
</dbReference>
<dbReference type="EC" id="2.7.1.91" evidence="7"/>
<dbReference type="Proteomes" id="UP001152484">
    <property type="component" value="Unassembled WGS sequence"/>
</dbReference>
<evidence type="ECO:0000256" key="5">
    <source>
        <dbReference type="ARBA" id="ARBA00022840"/>
    </source>
</evidence>
<dbReference type="OrthoDB" id="3853857at2759"/>
<dbReference type="SUPFAM" id="SSF111331">
    <property type="entry name" value="NAD kinase/diacylglycerol kinase-like"/>
    <property type="match status" value="1"/>
</dbReference>
<keyword evidence="6" id="KW-0472">Membrane</keyword>
<protein>
    <recommendedName>
        <fullName evidence="7">sphingosine kinase</fullName>
        <ecNumber evidence="7">2.7.1.91</ecNumber>
    </recommendedName>
</protein>
<sequence length="471" mass="51933">METGETIPSDRVTIDGTVTSVALTEGGQLRWSGRCLDVGKEVLGVSVEGSQIKIRSVLERGAGICCGGHASALLRRTFTFEPFSEESLRLWSHKLQGFIDSLGRPRRLFIFVNPYGGKKSASKIFLDEVKPLLEDANVVYEVQETKYQLHAKEVVHNLDLSMYDGVVCVSGDGVLVEVVNGLLEREDWKTAIKMSLGVIPAGTGNGMAKSLLDSVGDSCTASNATLSIIRGHKRALDVATISQGQTKFFSVLMLAWGLIADVDIESEKYRWMGSTRIDVYALQRVLCLRRYNGSVRFVPAPGHEGHGEPIEPVEFYLSDGGPKGGYYGPNVDFQNSNWRKINGPFISVWLHNVPWGGENTMAAPDAKFSDGYLDMVLIKDCPKLALLSLLTELNNGGHVKSPHVLYFKVKEFVLEPGPRAEDPFTDGIIDVDGEVLARGRRTYKCEEKTLMTYDKLHIRMDQGLATIFSPI</sequence>
<dbReference type="Gene3D" id="3.40.50.10330">
    <property type="entry name" value="Probable inorganic polyphosphate/atp-NAD kinase, domain 1"/>
    <property type="match status" value="1"/>
</dbReference>
<name>A0A9P1DYF9_CUSEU</name>
<evidence type="ECO:0000256" key="6">
    <source>
        <dbReference type="ARBA" id="ARBA00023136"/>
    </source>
</evidence>
<dbReference type="AlphaFoldDB" id="A0A9P1DYF9"/>
<dbReference type="Gene3D" id="2.60.200.40">
    <property type="match status" value="1"/>
</dbReference>
<evidence type="ECO:0000313" key="9">
    <source>
        <dbReference type="EMBL" id="CAH9059758.1"/>
    </source>
</evidence>
<evidence type="ECO:0000259" key="8">
    <source>
        <dbReference type="PROSITE" id="PS50146"/>
    </source>
</evidence>
<dbReference type="GO" id="GO:0046512">
    <property type="term" value="P:sphingosine biosynthetic process"/>
    <property type="evidence" value="ECO:0007669"/>
    <property type="project" value="TreeGrafter"/>
</dbReference>
<feature type="domain" description="DAGKc" evidence="8">
    <location>
        <begin position="103"/>
        <end position="245"/>
    </location>
</feature>
<dbReference type="FunFam" id="3.40.50.10330:FF:000005">
    <property type="entry name" value="Sphingosine kinase 2"/>
    <property type="match status" value="1"/>
</dbReference>
<dbReference type="GO" id="GO:0071215">
    <property type="term" value="P:cellular response to abscisic acid stimulus"/>
    <property type="evidence" value="ECO:0007669"/>
    <property type="project" value="UniProtKB-ARBA"/>
</dbReference>
<keyword evidence="2" id="KW-0808">Transferase</keyword>
<keyword evidence="4" id="KW-0418">Kinase</keyword>
<evidence type="ECO:0000256" key="3">
    <source>
        <dbReference type="ARBA" id="ARBA00022741"/>
    </source>
</evidence>
<comment type="subcellular location">
    <subcellularLocation>
        <location evidence="1">Vacuole membrane</location>
        <topology evidence="1">Peripheral membrane protein</topology>
    </subcellularLocation>
</comment>
<dbReference type="PANTHER" id="PTHR12358:SF31">
    <property type="entry name" value="ACYLGLYCEROL KINASE, MITOCHONDRIAL"/>
    <property type="match status" value="1"/>
</dbReference>